<dbReference type="AlphaFoldDB" id="A0A5T0MVD8"/>
<organism evidence="1">
    <name type="scientific">Campylobacter coli</name>
    <dbReference type="NCBI Taxonomy" id="195"/>
    <lineage>
        <taxon>Bacteria</taxon>
        <taxon>Pseudomonadati</taxon>
        <taxon>Campylobacterota</taxon>
        <taxon>Epsilonproteobacteria</taxon>
        <taxon>Campylobacterales</taxon>
        <taxon>Campylobacteraceae</taxon>
        <taxon>Campylobacter</taxon>
    </lineage>
</organism>
<sequence>MKVCRSNYLEIAKIVPFSERRSCFCHFLRSNGIAIEKINYKNHISKKELRKAYKIYKSKPSGRNYSHEKKLIVKAFEDVEKFLRSENETKFI</sequence>
<reference evidence="1" key="1">
    <citation type="submission" date="2019-04" db="EMBL/GenBank/DDBJ databases">
        <authorList>
            <consortium name="NARMS: The National Antimicrobial Resistance Monitoring System"/>
        </authorList>
    </citation>
    <scope>NUCLEOTIDE SEQUENCE</scope>
    <source>
        <strain evidence="1">FSIS11918609</strain>
    </source>
</reference>
<protein>
    <submittedName>
        <fullName evidence="1">Uncharacterized protein</fullName>
    </submittedName>
</protein>
<dbReference type="EMBL" id="AACCAN010000017">
    <property type="protein sequence ID" value="EAJ9572239.1"/>
    <property type="molecule type" value="Genomic_DNA"/>
</dbReference>
<evidence type="ECO:0000313" key="1">
    <source>
        <dbReference type="EMBL" id="EAJ9572239.1"/>
    </source>
</evidence>
<proteinExistence type="predicted"/>
<gene>
    <name evidence="1" type="ORF">E5B80_07555</name>
</gene>
<name>A0A5T0MVD8_CAMCO</name>
<accession>A0A5T0MVD8</accession>
<comment type="caution">
    <text evidence="1">The sequence shown here is derived from an EMBL/GenBank/DDBJ whole genome shotgun (WGS) entry which is preliminary data.</text>
</comment>